<reference evidence="2 3" key="1">
    <citation type="submission" date="2012-06" db="EMBL/GenBank/DDBJ databases">
        <title>Complete sequence of Thiocystis violascens DSM 198.</title>
        <authorList>
            <consortium name="US DOE Joint Genome Institute"/>
            <person name="Lucas S."/>
            <person name="Han J."/>
            <person name="Lapidus A."/>
            <person name="Cheng J.-F."/>
            <person name="Goodwin L."/>
            <person name="Pitluck S."/>
            <person name="Peters L."/>
            <person name="Ovchinnikova G."/>
            <person name="Teshima H."/>
            <person name="Detter J.C."/>
            <person name="Han C."/>
            <person name="Tapia R."/>
            <person name="Land M."/>
            <person name="Hauser L."/>
            <person name="Kyrpides N."/>
            <person name="Ivanova N."/>
            <person name="Pagani I."/>
            <person name="Vogl K."/>
            <person name="Liu Z."/>
            <person name="Frigaard N.-U."/>
            <person name="Bryant D."/>
            <person name="Woyke T."/>
        </authorList>
    </citation>
    <scope>NUCLEOTIDE SEQUENCE [LARGE SCALE GENOMIC DNA]</scope>
    <source>
        <strain evidence="3">ATCC 17096 / DSM 198 / 6111</strain>
    </source>
</reference>
<accession>I3YGF0</accession>
<protein>
    <submittedName>
        <fullName evidence="2">Uncharacterized protein, PEP-CTERM system associated</fullName>
    </submittedName>
</protein>
<dbReference type="InterPro" id="IPR017467">
    <property type="entry name" value="CHP03016_PEP-CTERM"/>
</dbReference>
<name>I3YGF0_THIV6</name>
<feature type="chain" id="PRO_5003683487" evidence="1">
    <location>
        <begin position="32"/>
        <end position="484"/>
    </location>
</feature>
<sequence length="484" mass="53730">MSTRGQPWNERFLQSLPLCLSALLVSSPAWPADWSVSRQLTTRGTYTDNLNLDATDDRGSGFFVDLAPGFVVTGAGRRLNLNLAYSPQLIHYLSASDSDELNHRLQANARSELYRDHLFLDLSATARQELIDSLGPSGGDATNPTGNLQTTYTYSISPSYKNRFGRQAVLNVSFAHDGVLYSEQGNDSPGFSSQIELSSGPAFGALSWGISAQNDRFEFEEGPANSFGNVDGSLGYRFNGRWRVDTSAGYENNDYSSLNETSGTNLQASGTWTPTTRTSVRLGIGQRYFGWTPVLDFSHRSKRSVWTASYTRDVSSARNDRRKSEVFAFEDAFGKPIVPATGDTVAVRPGEATPTSATYVSNNFQAGYTLQTRRSTLGTSLRYVLREYEGLTQDEETASASLFWSRRLTTLTSSNMALSWDRGERRNTTDADLDAEESNYFNFDAGLSRQLSARTNLDLQYRFVDGEDYTENRITLGLRMSWSD</sequence>
<dbReference type="AlphaFoldDB" id="I3YGF0"/>
<dbReference type="EMBL" id="CP003154">
    <property type="protein sequence ID" value="AFL76068.1"/>
    <property type="molecule type" value="Genomic_DNA"/>
</dbReference>
<dbReference type="HOGENOM" id="CLU_037738_1_0_6"/>
<keyword evidence="3" id="KW-1185">Reference proteome</keyword>
<keyword evidence="1" id="KW-0732">Signal</keyword>
<dbReference type="RefSeq" id="WP_014780450.1">
    <property type="nucleotide sequence ID" value="NC_018012.1"/>
</dbReference>
<evidence type="ECO:0000313" key="3">
    <source>
        <dbReference type="Proteomes" id="UP000006062"/>
    </source>
</evidence>
<evidence type="ECO:0000256" key="1">
    <source>
        <dbReference type="SAM" id="SignalP"/>
    </source>
</evidence>
<dbReference type="NCBIfam" id="TIGR03016">
    <property type="entry name" value="pepcterm_hypo_1"/>
    <property type="match status" value="1"/>
</dbReference>
<feature type="signal peptide" evidence="1">
    <location>
        <begin position="1"/>
        <end position="31"/>
    </location>
</feature>
<evidence type="ECO:0000313" key="2">
    <source>
        <dbReference type="EMBL" id="AFL76068.1"/>
    </source>
</evidence>
<proteinExistence type="predicted"/>
<dbReference type="OrthoDB" id="5567701at2"/>
<dbReference type="eggNOG" id="ENOG502Z9WX">
    <property type="taxonomic scope" value="Bacteria"/>
</dbReference>
<dbReference type="Proteomes" id="UP000006062">
    <property type="component" value="Chromosome"/>
</dbReference>
<dbReference type="KEGG" id="tvi:Thivi_4255"/>
<gene>
    <name evidence="2" type="ordered locus">Thivi_4255</name>
</gene>
<organism evidence="2 3">
    <name type="scientific">Thiocystis violascens (strain ATCC 17096 / DSM 198 / 6111)</name>
    <name type="common">Chromatium violascens</name>
    <dbReference type="NCBI Taxonomy" id="765911"/>
    <lineage>
        <taxon>Bacteria</taxon>
        <taxon>Pseudomonadati</taxon>
        <taxon>Pseudomonadota</taxon>
        <taxon>Gammaproteobacteria</taxon>
        <taxon>Chromatiales</taxon>
        <taxon>Chromatiaceae</taxon>
        <taxon>Thiocystis</taxon>
    </lineage>
</organism>
<dbReference type="STRING" id="765911.Thivi_4255"/>